<proteinExistence type="predicted"/>
<dbReference type="CDD" id="cd00082">
    <property type="entry name" value="HisKA"/>
    <property type="match status" value="1"/>
</dbReference>
<evidence type="ECO:0000256" key="6">
    <source>
        <dbReference type="ARBA" id="ARBA00023136"/>
    </source>
</evidence>
<dbReference type="PANTHER" id="PTHR42878:SF15">
    <property type="entry name" value="BACTERIOPHYTOCHROME"/>
    <property type="match status" value="1"/>
</dbReference>
<dbReference type="SUPFAM" id="SSF47384">
    <property type="entry name" value="Homodimeric domain of signal transducing histidine kinase"/>
    <property type="match status" value="1"/>
</dbReference>
<keyword evidence="6 8" id="KW-0472">Membrane</keyword>
<evidence type="ECO:0000256" key="2">
    <source>
        <dbReference type="ARBA" id="ARBA00012438"/>
    </source>
</evidence>
<keyword evidence="5" id="KW-0418">Kinase</keyword>
<evidence type="ECO:0000256" key="4">
    <source>
        <dbReference type="ARBA" id="ARBA00022679"/>
    </source>
</evidence>
<keyword evidence="7" id="KW-0175">Coiled coil</keyword>
<dbReference type="InterPro" id="IPR035965">
    <property type="entry name" value="PAS-like_dom_sf"/>
</dbReference>
<feature type="coiled-coil region" evidence="7">
    <location>
        <begin position="641"/>
        <end position="672"/>
    </location>
</feature>
<evidence type="ECO:0000256" key="8">
    <source>
        <dbReference type="SAM" id="Phobius"/>
    </source>
</evidence>
<dbReference type="Pfam" id="PF02518">
    <property type="entry name" value="HATPase_c"/>
    <property type="match status" value="1"/>
</dbReference>
<feature type="domain" description="PAC" evidence="11">
    <location>
        <begin position="471"/>
        <end position="523"/>
    </location>
</feature>
<dbReference type="InterPro" id="IPR003661">
    <property type="entry name" value="HisK_dim/P_dom"/>
</dbReference>
<dbReference type="Gene3D" id="3.40.190.10">
    <property type="entry name" value="Periplasmic binding protein-like II"/>
    <property type="match status" value="2"/>
</dbReference>
<dbReference type="PANTHER" id="PTHR42878">
    <property type="entry name" value="TWO-COMPONENT HISTIDINE KINASE"/>
    <property type="match status" value="1"/>
</dbReference>
<dbReference type="PRINTS" id="PR00344">
    <property type="entry name" value="BCTRLSENSOR"/>
</dbReference>
<keyword evidence="3" id="KW-0597">Phosphoprotein</keyword>
<gene>
    <name evidence="12" type="ORF">ACFPP7_24590</name>
</gene>
<dbReference type="SMART" id="SM00086">
    <property type="entry name" value="PAC"/>
    <property type="match status" value="2"/>
</dbReference>
<evidence type="ECO:0000259" key="9">
    <source>
        <dbReference type="PROSITE" id="PS50109"/>
    </source>
</evidence>
<dbReference type="InterPro" id="IPR005467">
    <property type="entry name" value="His_kinase_dom"/>
</dbReference>
<evidence type="ECO:0000259" key="10">
    <source>
        <dbReference type="PROSITE" id="PS50112"/>
    </source>
</evidence>
<feature type="domain" description="PAC" evidence="11">
    <location>
        <begin position="598"/>
        <end position="650"/>
    </location>
</feature>
<dbReference type="SUPFAM" id="SSF55785">
    <property type="entry name" value="PYP-like sensor domain (PAS domain)"/>
    <property type="match status" value="2"/>
</dbReference>
<dbReference type="PROSITE" id="PS50113">
    <property type="entry name" value="PAC"/>
    <property type="match status" value="2"/>
</dbReference>
<dbReference type="SMART" id="SM00091">
    <property type="entry name" value="PAS"/>
    <property type="match status" value="1"/>
</dbReference>
<protein>
    <recommendedName>
        <fullName evidence="2">histidine kinase</fullName>
        <ecNumber evidence="2">2.7.13.3</ecNumber>
    </recommendedName>
</protein>
<organism evidence="12 13">
    <name type="scientific">Polaromonas jejuensis</name>
    <dbReference type="NCBI Taxonomy" id="457502"/>
    <lineage>
        <taxon>Bacteria</taxon>
        <taxon>Pseudomonadati</taxon>
        <taxon>Pseudomonadota</taxon>
        <taxon>Betaproteobacteria</taxon>
        <taxon>Burkholderiales</taxon>
        <taxon>Comamonadaceae</taxon>
        <taxon>Polaromonas</taxon>
    </lineage>
</organism>
<dbReference type="InterPro" id="IPR036890">
    <property type="entry name" value="HATPase_C_sf"/>
</dbReference>
<dbReference type="Proteomes" id="UP001596084">
    <property type="component" value="Unassembled WGS sequence"/>
</dbReference>
<evidence type="ECO:0000313" key="13">
    <source>
        <dbReference type="Proteomes" id="UP001596084"/>
    </source>
</evidence>
<dbReference type="Gene3D" id="3.30.450.20">
    <property type="entry name" value="PAS domain"/>
    <property type="match status" value="2"/>
</dbReference>
<evidence type="ECO:0000259" key="11">
    <source>
        <dbReference type="PROSITE" id="PS50113"/>
    </source>
</evidence>
<feature type="transmembrane region" description="Helical" evidence="8">
    <location>
        <begin position="344"/>
        <end position="367"/>
    </location>
</feature>
<keyword evidence="8" id="KW-0812">Transmembrane</keyword>
<comment type="catalytic activity">
    <reaction evidence="1">
        <text>ATP + protein L-histidine = ADP + protein N-phospho-L-histidine.</text>
        <dbReference type="EC" id="2.7.13.3"/>
    </reaction>
</comment>
<dbReference type="SUPFAM" id="SSF55874">
    <property type="entry name" value="ATPase domain of HSP90 chaperone/DNA topoisomerase II/histidine kinase"/>
    <property type="match status" value="1"/>
</dbReference>
<dbReference type="Pfam" id="PF09084">
    <property type="entry name" value="NMT1"/>
    <property type="match status" value="1"/>
</dbReference>
<evidence type="ECO:0000256" key="5">
    <source>
        <dbReference type="ARBA" id="ARBA00022777"/>
    </source>
</evidence>
<keyword evidence="8" id="KW-1133">Transmembrane helix</keyword>
<dbReference type="CDD" id="cd00130">
    <property type="entry name" value="PAS"/>
    <property type="match status" value="2"/>
</dbReference>
<dbReference type="InterPro" id="IPR001610">
    <property type="entry name" value="PAC"/>
</dbReference>
<dbReference type="InterPro" id="IPR036097">
    <property type="entry name" value="HisK_dim/P_sf"/>
</dbReference>
<dbReference type="InterPro" id="IPR050351">
    <property type="entry name" value="BphY/WalK/GraS-like"/>
</dbReference>
<dbReference type="PROSITE" id="PS50112">
    <property type="entry name" value="PAS"/>
    <property type="match status" value="1"/>
</dbReference>
<keyword evidence="4" id="KW-0808">Transferase</keyword>
<evidence type="ECO:0000256" key="3">
    <source>
        <dbReference type="ARBA" id="ARBA00022553"/>
    </source>
</evidence>
<dbReference type="Gene3D" id="3.30.565.10">
    <property type="entry name" value="Histidine kinase-like ATPase, C-terminal domain"/>
    <property type="match status" value="1"/>
</dbReference>
<dbReference type="Pfam" id="PF00512">
    <property type="entry name" value="HisKA"/>
    <property type="match status" value="1"/>
</dbReference>
<dbReference type="SMART" id="SM00388">
    <property type="entry name" value="HisKA"/>
    <property type="match status" value="1"/>
</dbReference>
<accession>A0ABW0QGJ5</accession>
<feature type="domain" description="Histidine kinase" evidence="9">
    <location>
        <begin position="679"/>
        <end position="894"/>
    </location>
</feature>
<dbReference type="EC" id="2.7.13.3" evidence="2"/>
<dbReference type="InterPro" id="IPR003594">
    <property type="entry name" value="HATPase_dom"/>
</dbReference>
<dbReference type="PROSITE" id="PS51257">
    <property type="entry name" value="PROKAR_LIPOPROTEIN"/>
    <property type="match status" value="1"/>
</dbReference>
<dbReference type="InterPro" id="IPR000700">
    <property type="entry name" value="PAS-assoc_C"/>
</dbReference>
<dbReference type="RefSeq" id="WP_169804361.1">
    <property type="nucleotide sequence ID" value="NZ_JBHSMX010000066.1"/>
</dbReference>
<feature type="domain" description="PAS" evidence="10">
    <location>
        <begin position="397"/>
        <end position="467"/>
    </location>
</feature>
<comment type="caution">
    <text evidence="12">The sequence shown here is derived from an EMBL/GenBank/DDBJ whole genome shotgun (WGS) entry which is preliminary data.</text>
</comment>
<keyword evidence="13" id="KW-1185">Reference proteome</keyword>
<dbReference type="SUPFAM" id="SSF53850">
    <property type="entry name" value="Periplasmic binding protein-like II"/>
    <property type="match status" value="1"/>
</dbReference>
<dbReference type="InterPro" id="IPR013655">
    <property type="entry name" value="PAS_fold_3"/>
</dbReference>
<dbReference type="InterPro" id="IPR015168">
    <property type="entry name" value="SsuA/THI5"/>
</dbReference>
<dbReference type="SMART" id="SM00387">
    <property type="entry name" value="HATPase_c"/>
    <property type="match status" value="1"/>
</dbReference>
<dbReference type="Gene3D" id="1.10.287.130">
    <property type="match status" value="1"/>
</dbReference>
<dbReference type="Pfam" id="PF08447">
    <property type="entry name" value="PAS_3"/>
    <property type="match status" value="2"/>
</dbReference>
<reference evidence="13" key="1">
    <citation type="journal article" date="2019" name="Int. J. Syst. Evol. Microbiol.">
        <title>The Global Catalogue of Microorganisms (GCM) 10K type strain sequencing project: providing services to taxonomists for standard genome sequencing and annotation.</title>
        <authorList>
            <consortium name="The Broad Institute Genomics Platform"/>
            <consortium name="The Broad Institute Genome Sequencing Center for Infectious Disease"/>
            <person name="Wu L."/>
            <person name="Ma J."/>
        </authorList>
    </citation>
    <scope>NUCLEOTIDE SEQUENCE [LARGE SCALE GENOMIC DNA]</scope>
    <source>
        <strain evidence="13">CGMCC 4.7277</strain>
    </source>
</reference>
<dbReference type="PROSITE" id="PS50109">
    <property type="entry name" value="HIS_KIN"/>
    <property type="match status" value="1"/>
</dbReference>
<name>A0ABW0QGJ5_9BURK</name>
<dbReference type="NCBIfam" id="TIGR00229">
    <property type="entry name" value="sensory_box"/>
    <property type="match status" value="2"/>
</dbReference>
<dbReference type="Gene3D" id="2.10.70.100">
    <property type="match status" value="1"/>
</dbReference>
<sequence>MRSPKSSLTSAGSSGVRIAALGVLAVLALWAGCAGPALGAAQPERLTLQLKWLHQFQFAGYYAAQAKGFYHDEGLEVTIREGGPDRPPVATVLSGEAQFSIGDSDLVATRINGQPIVALAAIFQHSPYVIMSRRDRNIRTLSDLIGAKVMMSEDQGAIQLRAMLQREGIDPKLVNILPQSWKLEDLIAGEVDAMSAYATVEPALLRARGVSPATMRSLDYGVDFYGDILFTTEAEVAKHPERTAAFLRATRKGWDYALSHGDEIAGLILEMDGVVQRGLTREILIREAVEMRPFILPDVVEIGHMNPGRFEHIARTLAEQGLVRTDYSLAGLMYEPDAGVDPGLLRWLTGAGLAVFALVALVLLWNLQIRRKVRERTRELQAEVNHRTEVQQQLKVSQEMVQLIFGTAAAGIVMNTPDGHFLMANPAYHAIVGYTEADLQGMDTRELTHPEDRLRYAGLRDRMIAGEFDTFSDEKRYLKKGGGSVWVHSTVSLVRSADRLPMYVIAVTEDITARRATEDKLRQSEVLLQIAGRTARLGGWMLDVAADHVVWSDEVCKIHDMPAGSSPLLHDALQFYAREWREKITSAMEICIRDGTPFDEELEIITAKGRRVWVRSVAEALRDDSGKITRIHGSCQDITERKRAQESILQLNAELEDRVRRRTAQLEAVNRELEAFSYSVSHDLRSPLSTIDGFSQLMERMGVDKVGEQGRHYLSRIRAGTRQMGELIEGLLSLAKLARDPLKSATVDLAAIARRAEQACREREPGRQVHMHIQEDLLARGDPVLLSVVMDNLVGNAWKFTSKKALARIDVGREAGAGGETVYFVKDNGAGFDMAYASKLFGTFQRLHSPSDFSGTGIGLATVQRIISRHGGRVWAHAVEGQGAEFYFTLGAAEAKAF</sequence>
<dbReference type="EMBL" id="JBHSMX010000066">
    <property type="protein sequence ID" value="MFC5524061.1"/>
    <property type="molecule type" value="Genomic_DNA"/>
</dbReference>
<evidence type="ECO:0000256" key="1">
    <source>
        <dbReference type="ARBA" id="ARBA00000085"/>
    </source>
</evidence>
<dbReference type="InterPro" id="IPR004358">
    <property type="entry name" value="Sig_transdc_His_kin-like_C"/>
</dbReference>
<dbReference type="InterPro" id="IPR000014">
    <property type="entry name" value="PAS"/>
</dbReference>
<evidence type="ECO:0000256" key="7">
    <source>
        <dbReference type="SAM" id="Coils"/>
    </source>
</evidence>
<evidence type="ECO:0000313" key="12">
    <source>
        <dbReference type="EMBL" id="MFC5524061.1"/>
    </source>
</evidence>